<evidence type="ECO:0000313" key="8">
    <source>
        <dbReference type="EMBL" id="NOL52051.1"/>
    </source>
</evidence>
<dbReference type="PANTHER" id="PTHR32432:SF4">
    <property type="entry name" value="CELL DIVISION PROTEIN FTSA"/>
    <property type="match status" value="1"/>
</dbReference>
<evidence type="ECO:0000259" key="7">
    <source>
        <dbReference type="SMART" id="SM00842"/>
    </source>
</evidence>
<dbReference type="Pfam" id="PF14450">
    <property type="entry name" value="FtsA"/>
    <property type="match status" value="1"/>
</dbReference>
<keyword evidence="9" id="KW-1185">Reference proteome</keyword>
<evidence type="ECO:0000256" key="1">
    <source>
        <dbReference type="ARBA" id="ARBA00022475"/>
    </source>
</evidence>
<dbReference type="InterPro" id="IPR020823">
    <property type="entry name" value="Cell_div_FtsA"/>
</dbReference>
<organism evidence="8 9">
    <name type="scientific">Pelistega suis</name>
    <dbReference type="NCBI Taxonomy" id="1631957"/>
    <lineage>
        <taxon>Bacteria</taxon>
        <taxon>Pseudomonadati</taxon>
        <taxon>Pseudomonadota</taxon>
        <taxon>Betaproteobacteria</taxon>
        <taxon>Burkholderiales</taxon>
        <taxon>Alcaligenaceae</taxon>
        <taxon>Pelistega</taxon>
    </lineage>
</organism>
<evidence type="ECO:0000256" key="2">
    <source>
        <dbReference type="ARBA" id="ARBA00022618"/>
    </source>
</evidence>
<dbReference type="NCBIfam" id="TIGR01174">
    <property type="entry name" value="ftsA"/>
    <property type="match status" value="1"/>
</dbReference>
<accession>A0A849P623</accession>
<dbReference type="Gene3D" id="3.30.420.40">
    <property type="match status" value="1"/>
</dbReference>
<dbReference type="InterPro" id="IPR003494">
    <property type="entry name" value="SHS2_FtsA"/>
</dbReference>
<dbReference type="Gene3D" id="3.30.1490.110">
    <property type="match status" value="1"/>
</dbReference>
<keyword evidence="3 5" id="KW-0472">Membrane</keyword>
<dbReference type="RefSeq" id="WP_171680748.1">
    <property type="nucleotide sequence ID" value="NZ_JABGBN010000006.1"/>
</dbReference>
<dbReference type="GO" id="GO:0009898">
    <property type="term" value="C:cytoplasmic side of plasma membrane"/>
    <property type="evidence" value="ECO:0007669"/>
    <property type="project" value="UniProtKB-UniRule"/>
</dbReference>
<dbReference type="PANTHER" id="PTHR32432">
    <property type="entry name" value="CELL DIVISION PROTEIN FTSA-RELATED"/>
    <property type="match status" value="1"/>
</dbReference>
<keyword evidence="4 5" id="KW-0131">Cell cycle</keyword>
<comment type="similarity">
    <text evidence="5 6">Belongs to the FtsA/MreB family.</text>
</comment>
<sequence>MSRDIKRDLIVALDIGTSKVVAVVAEALQESGKFEVLGLGQAPTQGGIRNGSVVNIDVTVKAIQKALEEAELMADCKIGDAMVGIGGAHIVSFNSSGMVAIRDREVTNFDVNRVIDTAKAVNISNDQRILHVITQQFIVDRQEGISRPEGMAGVRLEVRVHIVTGEETAAQNILKCVRRCGLEPYQLTLNPLAASEICLSEDEKQQGVLLIDIGAGTTGIAMYKNGYILHSHIFPEGGQRVTSDLAEVFHIPVPEAEDLKLENGIAKPDLVSENDFVMLSPVGDYNRQDRKASHQVIGQVIFCRLEELFDMIGANLEEHDLSPNSIVITGGGALLPGIAELAEEIFQVPAKVGRPLYYGSLSDVVAQPQFATVMGLLLQARVMLDEAPTRTSKQSLWKKILDYVLN</sequence>
<dbReference type="Pfam" id="PF02491">
    <property type="entry name" value="SHS2_FTSA"/>
    <property type="match status" value="1"/>
</dbReference>
<dbReference type="InterPro" id="IPR050696">
    <property type="entry name" value="FtsA/MreB"/>
</dbReference>
<feature type="domain" description="SHS2" evidence="7">
    <location>
        <begin position="10"/>
        <end position="198"/>
    </location>
</feature>
<comment type="subcellular location">
    <subcellularLocation>
        <location evidence="5">Cell membrane</location>
        <topology evidence="5">Peripheral membrane protein</topology>
        <orientation evidence="5">Cytoplasmic side</orientation>
    </subcellularLocation>
    <text evidence="5">Localizes to the Z ring in an FtsZ-dependent manner. Targeted to the membrane through a conserved C-terminal amphipathic helix.</text>
</comment>
<dbReference type="EMBL" id="JABGBN010000006">
    <property type="protein sequence ID" value="NOL52051.1"/>
    <property type="molecule type" value="Genomic_DNA"/>
</dbReference>
<name>A0A849P623_9BURK</name>
<dbReference type="CDD" id="cd24048">
    <property type="entry name" value="ASKHA_NBD_FtsA"/>
    <property type="match status" value="1"/>
</dbReference>
<keyword evidence="2 5" id="KW-0132">Cell division</keyword>
<dbReference type="HAMAP" id="MF_02033">
    <property type="entry name" value="FtsA"/>
    <property type="match status" value="1"/>
</dbReference>
<evidence type="ECO:0000313" key="9">
    <source>
        <dbReference type="Proteomes" id="UP000537862"/>
    </source>
</evidence>
<evidence type="ECO:0000256" key="6">
    <source>
        <dbReference type="PIRNR" id="PIRNR003101"/>
    </source>
</evidence>
<comment type="subunit">
    <text evidence="5">Self-interacts. Interacts with FtsZ.</text>
</comment>
<gene>
    <name evidence="5 8" type="primary">ftsA</name>
    <name evidence="8" type="ORF">HKX39_07735</name>
</gene>
<dbReference type="SUPFAM" id="SSF53067">
    <property type="entry name" value="Actin-like ATPase domain"/>
    <property type="match status" value="2"/>
</dbReference>
<dbReference type="Proteomes" id="UP000537862">
    <property type="component" value="Unassembled WGS sequence"/>
</dbReference>
<evidence type="ECO:0000256" key="5">
    <source>
        <dbReference type="HAMAP-Rule" id="MF_02033"/>
    </source>
</evidence>
<dbReference type="GO" id="GO:0043093">
    <property type="term" value="P:FtsZ-dependent cytokinesis"/>
    <property type="evidence" value="ECO:0007669"/>
    <property type="project" value="UniProtKB-UniRule"/>
</dbReference>
<dbReference type="InterPro" id="IPR043129">
    <property type="entry name" value="ATPase_NBD"/>
</dbReference>
<reference evidence="8 9" key="1">
    <citation type="submission" date="2020-05" db="EMBL/GenBank/DDBJ databases">
        <authorList>
            <person name="Niu N."/>
        </authorList>
    </citation>
    <scope>NUCLEOTIDE SEQUENCE [LARGE SCALE GENOMIC DNA]</scope>
    <source>
        <strain evidence="8 9">3340-03</strain>
    </source>
</reference>
<dbReference type="SMART" id="SM00842">
    <property type="entry name" value="FtsA"/>
    <property type="match status" value="1"/>
</dbReference>
<proteinExistence type="inferred from homology"/>
<keyword evidence="1 5" id="KW-1003">Cell membrane</keyword>
<dbReference type="PIRSF" id="PIRSF003101">
    <property type="entry name" value="FtsA"/>
    <property type="match status" value="1"/>
</dbReference>
<comment type="caution">
    <text evidence="8">The sequence shown here is derived from an EMBL/GenBank/DDBJ whole genome shotgun (WGS) entry which is preliminary data.</text>
</comment>
<dbReference type="FunFam" id="3.30.1490.110:FF:000001">
    <property type="entry name" value="Cell division protein FtsA"/>
    <property type="match status" value="1"/>
</dbReference>
<dbReference type="GO" id="GO:0032153">
    <property type="term" value="C:cell division site"/>
    <property type="evidence" value="ECO:0007669"/>
    <property type="project" value="UniProtKB-UniRule"/>
</dbReference>
<evidence type="ECO:0000256" key="3">
    <source>
        <dbReference type="ARBA" id="ARBA00023136"/>
    </source>
</evidence>
<protein>
    <recommendedName>
        <fullName evidence="5 6">Cell division protein FtsA</fullName>
    </recommendedName>
</protein>
<dbReference type="AlphaFoldDB" id="A0A849P623"/>
<evidence type="ECO:0000256" key="4">
    <source>
        <dbReference type="ARBA" id="ARBA00023306"/>
    </source>
</evidence>
<comment type="function">
    <text evidence="5 6">Cell division protein that is involved in the assembly of the Z ring. May serve as a membrane anchor for the Z ring.</text>
</comment>